<dbReference type="PANTHER" id="PTHR33240">
    <property type="entry name" value="OS08G0508500 PROTEIN"/>
    <property type="match status" value="1"/>
</dbReference>
<organism evidence="1">
    <name type="scientific">Sesamum radiatum</name>
    <name type="common">Black benniseed</name>
    <dbReference type="NCBI Taxonomy" id="300843"/>
    <lineage>
        <taxon>Eukaryota</taxon>
        <taxon>Viridiplantae</taxon>
        <taxon>Streptophyta</taxon>
        <taxon>Embryophyta</taxon>
        <taxon>Tracheophyta</taxon>
        <taxon>Spermatophyta</taxon>
        <taxon>Magnoliopsida</taxon>
        <taxon>eudicotyledons</taxon>
        <taxon>Gunneridae</taxon>
        <taxon>Pentapetalae</taxon>
        <taxon>asterids</taxon>
        <taxon>lamiids</taxon>
        <taxon>Lamiales</taxon>
        <taxon>Pedaliaceae</taxon>
        <taxon>Sesamum</taxon>
    </lineage>
</organism>
<sequence length="201" mass="23104">MIQGFNQGGQRTIGIIRMQLTMEDMVSTALFHVMDTKTSYNMLLDRPWLYENTVVPSTWHQYFKYYRNGTVKKVFGDSEPFTEVESHFADVKYYIEGRKKENDVFPSKEPKSCSNHSIKNNDSAIIEAKLPKDLILPLNQINLKQPSKPPLKGFVPSTQEEEGGHEALAIDEKGFDLKAFKLLVKVIYNPKKKIKPWETSS</sequence>
<protein>
    <submittedName>
        <fullName evidence="1">Uncharacterized protein</fullName>
    </submittedName>
</protein>
<comment type="caution">
    <text evidence="1">The sequence shown here is derived from an EMBL/GenBank/DDBJ whole genome shotgun (WGS) entry which is preliminary data.</text>
</comment>
<dbReference type="AlphaFoldDB" id="A0AAW2Q1N7"/>
<reference evidence="1" key="2">
    <citation type="journal article" date="2024" name="Plant">
        <title>Genomic evolution and insights into agronomic trait innovations of Sesamum species.</title>
        <authorList>
            <person name="Miao H."/>
            <person name="Wang L."/>
            <person name="Qu L."/>
            <person name="Liu H."/>
            <person name="Sun Y."/>
            <person name="Le M."/>
            <person name="Wang Q."/>
            <person name="Wei S."/>
            <person name="Zheng Y."/>
            <person name="Lin W."/>
            <person name="Duan Y."/>
            <person name="Cao H."/>
            <person name="Xiong S."/>
            <person name="Wang X."/>
            <person name="Wei L."/>
            <person name="Li C."/>
            <person name="Ma Q."/>
            <person name="Ju M."/>
            <person name="Zhao R."/>
            <person name="Li G."/>
            <person name="Mu C."/>
            <person name="Tian Q."/>
            <person name="Mei H."/>
            <person name="Zhang T."/>
            <person name="Gao T."/>
            <person name="Zhang H."/>
        </authorList>
    </citation>
    <scope>NUCLEOTIDE SEQUENCE</scope>
    <source>
        <strain evidence="1">G02</strain>
    </source>
</reference>
<proteinExistence type="predicted"/>
<evidence type="ECO:0000313" key="1">
    <source>
        <dbReference type="EMBL" id="KAL0361657.1"/>
    </source>
</evidence>
<name>A0AAW2Q1N7_SESRA</name>
<dbReference type="PANTHER" id="PTHR33240:SF8">
    <property type="entry name" value="OS03G0439900 PROTEIN"/>
    <property type="match status" value="1"/>
</dbReference>
<reference evidence="1" key="1">
    <citation type="submission" date="2020-06" db="EMBL/GenBank/DDBJ databases">
        <authorList>
            <person name="Li T."/>
            <person name="Hu X."/>
            <person name="Zhang T."/>
            <person name="Song X."/>
            <person name="Zhang H."/>
            <person name="Dai N."/>
            <person name="Sheng W."/>
            <person name="Hou X."/>
            <person name="Wei L."/>
        </authorList>
    </citation>
    <scope>NUCLEOTIDE SEQUENCE</scope>
    <source>
        <strain evidence="1">G02</strain>
        <tissue evidence="1">Leaf</tissue>
    </source>
</reference>
<accession>A0AAW2Q1N7</accession>
<gene>
    <name evidence="1" type="ORF">Sradi_3850200</name>
</gene>
<dbReference type="EMBL" id="JACGWJ010000016">
    <property type="protein sequence ID" value="KAL0361657.1"/>
    <property type="molecule type" value="Genomic_DNA"/>
</dbReference>